<dbReference type="RefSeq" id="XP_031413910.1">
    <property type="nucleotide sequence ID" value="XM_031558050.2"/>
</dbReference>
<evidence type="ECO:0000313" key="9">
    <source>
        <dbReference type="RefSeq" id="XP_031413910.1"/>
    </source>
</evidence>
<dbReference type="OrthoDB" id="10036151at2759"/>
<feature type="region of interest" description="Disordered" evidence="6">
    <location>
        <begin position="368"/>
        <end position="425"/>
    </location>
</feature>
<evidence type="ECO:0000256" key="5">
    <source>
        <dbReference type="ARBA" id="ARBA00034309"/>
    </source>
</evidence>
<reference evidence="9" key="1">
    <citation type="submission" date="2025-08" db="UniProtKB">
        <authorList>
            <consortium name="RefSeq"/>
        </authorList>
    </citation>
    <scope>IDENTIFICATION</scope>
</reference>
<evidence type="ECO:0000256" key="4">
    <source>
        <dbReference type="ARBA" id="ARBA00023136"/>
    </source>
</evidence>
<comment type="similarity">
    <text evidence="5">Belongs to the ENTREP family.</text>
</comment>
<feature type="region of interest" description="Disordered" evidence="6">
    <location>
        <begin position="733"/>
        <end position="777"/>
    </location>
</feature>
<dbReference type="CTD" id="436705"/>
<evidence type="ECO:0000256" key="1">
    <source>
        <dbReference type="ARBA" id="ARBA00004141"/>
    </source>
</evidence>
<dbReference type="InterPro" id="IPR007237">
    <property type="entry name" value="CD20-like"/>
</dbReference>
<dbReference type="GeneID" id="105906240"/>
<feature type="transmembrane region" description="Helical" evidence="7">
    <location>
        <begin position="93"/>
        <end position="115"/>
    </location>
</feature>
<feature type="region of interest" description="Disordered" evidence="6">
    <location>
        <begin position="577"/>
        <end position="640"/>
    </location>
</feature>
<gene>
    <name evidence="9" type="primary">fam189a1</name>
</gene>
<feature type="compositionally biased region" description="Basic and acidic residues" evidence="6">
    <location>
        <begin position="622"/>
        <end position="633"/>
    </location>
</feature>
<dbReference type="PANTHER" id="PTHR17615">
    <property type="entry name" value="PROTEIN FAM189A"/>
    <property type="match status" value="1"/>
</dbReference>
<keyword evidence="4 7" id="KW-0472">Membrane</keyword>
<evidence type="ECO:0000256" key="7">
    <source>
        <dbReference type="SAM" id="Phobius"/>
    </source>
</evidence>
<comment type="subcellular location">
    <subcellularLocation>
        <location evidence="1">Membrane</location>
        <topology evidence="1">Multi-pass membrane protein</topology>
    </subcellularLocation>
</comment>
<feature type="compositionally biased region" description="Polar residues" evidence="6">
    <location>
        <begin position="579"/>
        <end position="592"/>
    </location>
</feature>
<feature type="compositionally biased region" description="Low complexity" evidence="6">
    <location>
        <begin position="519"/>
        <end position="535"/>
    </location>
</feature>
<dbReference type="PANTHER" id="PTHR17615:SF6">
    <property type="entry name" value="PROTEIN ENTREP2"/>
    <property type="match status" value="1"/>
</dbReference>
<evidence type="ECO:0000256" key="3">
    <source>
        <dbReference type="ARBA" id="ARBA00022989"/>
    </source>
</evidence>
<dbReference type="GO" id="GO:0016020">
    <property type="term" value="C:membrane"/>
    <property type="evidence" value="ECO:0007669"/>
    <property type="project" value="UniProtKB-SubCell"/>
</dbReference>
<evidence type="ECO:0000256" key="6">
    <source>
        <dbReference type="SAM" id="MobiDB-lite"/>
    </source>
</evidence>
<organism evidence="8 9">
    <name type="scientific">Clupea harengus</name>
    <name type="common">Atlantic herring</name>
    <dbReference type="NCBI Taxonomy" id="7950"/>
    <lineage>
        <taxon>Eukaryota</taxon>
        <taxon>Metazoa</taxon>
        <taxon>Chordata</taxon>
        <taxon>Craniata</taxon>
        <taxon>Vertebrata</taxon>
        <taxon>Euteleostomi</taxon>
        <taxon>Actinopterygii</taxon>
        <taxon>Neopterygii</taxon>
        <taxon>Teleostei</taxon>
        <taxon>Clupei</taxon>
        <taxon>Clupeiformes</taxon>
        <taxon>Clupeoidei</taxon>
        <taxon>Clupeidae</taxon>
        <taxon>Clupea</taxon>
    </lineage>
</organism>
<keyword evidence="8" id="KW-1185">Reference proteome</keyword>
<sequence length="786" mass="84082">MPVSAMPRGRSLSPASLSRSLSRLREFRTRTRIMLSLGVSQMVLGSLILAVSFAALALTTSPRVRHSCPFWAGFSVLLSGLIGVVSWKRPLSLVITFFMLLSAVCVMLNLAGSILSCQNAQLVNSLEDCQLIKFDTDGVCVCCELQHQSSSCNNLGETLKLNPLRDCNTIRLRLKELLFSVCALNVISTIVCALATAMCCMQMVSTDVLQMFMPHRARALSADCMTPHGTILHQTLDFDEFIAPIPPPPYYPPEYTCTPIMEGQRGLHLDFPHSPFSAIYGVPINSPGSLYPSELPPPYESIVGQTPASQVTTSLEQQATESSLCDRNTTAGLSTQASVDSASLMVSELADLPDPNCSSEDLCSLEVQGSDMSPYGTLRNAVPTSTPTDGSCTSLEPSSHRSTPQRLRHPPTPTSRSPACSTENIAREEEERECCSRITQNLEFSQQRDSRSSRKMTLPVSASPCAPPAGTSSSSCCCSSSSGAPGTHGSATATCPSPSSSHGRSRGARLCFSVWSPSTSSSSSSHTSQPASGPSPCDRPRALRAAGRKYRKLARIVRSTSDPVSCTSVSRGDGCSCASPGNQPAEGSSPQISPGPDGSDQPEATASMQGPPKPITRAGGRKPREGGKAELRLKPRTLPSTLQERPHSLADFKTYKDTKILVAKFLEHSSCSLPPEIQQVVNSIRYVIKSDERHMDEAIFSANIIDQMTQSQRMAGSPRKRLHEDLHLQSCGALSSPCSPLRHPSPSAPTPSAPSAPSAPSQPPGSTPTLPNRPQSLISVCRETIL</sequence>
<feature type="compositionally biased region" description="Polar residues" evidence="6">
    <location>
        <begin position="382"/>
        <end position="405"/>
    </location>
</feature>
<feature type="compositionally biased region" description="Low complexity" evidence="6">
    <location>
        <begin position="461"/>
        <end position="474"/>
    </location>
</feature>
<evidence type="ECO:0000256" key="2">
    <source>
        <dbReference type="ARBA" id="ARBA00022692"/>
    </source>
</evidence>
<dbReference type="Pfam" id="PF04103">
    <property type="entry name" value="CD20"/>
    <property type="match status" value="1"/>
</dbReference>
<feature type="region of interest" description="Disordered" evidence="6">
    <location>
        <begin position="519"/>
        <end position="541"/>
    </location>
</feature>
<dbReference type="InterPro" id="IPR030431">
    <property type="entry name" value="ENTREP1-3"/>
</dbReference>
<protein>
    <submittedName>
        <fullName evidence="9">Protein FAM189A1</fullName>
    </submittedName>
</protein>
<name>A0A6P8EP66_CLUHA</name>
<keyword evidence="2 7" id="KW-0812">Transmembrane</keyword>
<dbReference type="AlphaFoldDB" id="A0A6P8EP66"/>
<proteinExistence type="inferred from homology"/>
<accession>A0A6P8EP66</accession>
<keyword evidence="3 7" id="KW-1133">Transmembrane helix</keyword>
<feature type="transmembrane region" description="Helical" evidence="7">
    <location>
        <begin position="70"/>
        <end position="87"/>
    </location>
</feature>
<feature type="region of interest" description="Disordered" evidence="6">
    <location>
        <begin position="445"/>
        <end position="474"/>
    </location>
</feature>
<dbReference type="KEGG" id="char:105906240"/>
<feature type="transmembrane region" description="Helical" evidence="7">
    <location>
        <begin position="33"/>
        <end position="58"/>
    </location>
</feature>
<feature type="compositionally biased region" description="Polar residues" evidence="6">
    <location>
        <begin position="414"/>
        <end position="424"/>
    </location>
</feature>
<dbReference type="Proteomes" id="UP000515152">
    <property type="component" value="Chromosome 20"/>
</dbReference>
<evidence type="ECO:0000313" key="8">
    <source>
        <dbReference type="Proteomes" id="UP000515152"/>
    </source>
</evidence>